<reference evidence="2 3" key="1">
    <citation type="submission" date="2016-07" db="EMBL/GenBank/DDBJ databases">
        <title>Draft Genome Sequence of Oceanisphaera psychrotolerans, isolated from coastal sediment samples.</title>
        <authorList>
            <person name="Zhuo S."/>
            <person name="Ruan Z."/>
        </authorList>
    </citation>
    <scope>NUCLEOTIDE SEQUENCE [LARGE SCALE GENOMIC DNA]</scope>
    <source>
        <strain evidence="2 3">LAM-WHM-ZC</strain>
    </source>
</reference>
<gene>
    <name evidence="2" type="ORF">BFR47_09270</name>
</gene>
<keyword evidence="3" id="KW-1185">Reference proteome</keyword>
<dbReference type="STRING" id="1414654.BFR47_09270"/>
<comment type="caution">
    <text evidence="2">The sequence shown here is derived from an EMBL/GenBank/DDBJ whole genome shotgun (WGS) entry which is preliminary data.</text>
</comment>
<protein>
    <submittedName>
        <fullName evidence="2">General secretion pathway protein GspJ</fullName>
    </submittedName>
</protein>
<dbReference type="Pfam" id="PF07963">
    <property type="entry name" value="N_methyl"/>
    <property type="match status" value="1"/>
</dbReference>
<dbReference type="NCBIfam" id="TIGR02532">
    <property type="entry name" value="IV_pilin_GFxxxE"/>
    <property type="match status" value="1"/>
</dbReference>
<feature type="transmembrane region" description="Helical" evidence="1">
    <location>
        <begin position="12"/>
        <end position="33"/>
    </location>
</feature>
<evidence type="ECO:0000313" key="3">
    <source>
        <dbReference type="Proteomes" id="UP000243073"/>
    </source>
</evidence>
<dbReference type="InterPro" id="IPR012902">
    <property type="entry name" value="N_methyl_site"/>
</dbReference>
<accession>A0A1J4QGI3</accession>
<dbReference type="EMBL" id="MDKE01000004">
    <property type="protein sequence ID" value="OIN13868.1"/>
    <property type="molecule type" value="Genomic_DNA"/>
</dbReference>
<name>A0A1J4QGI3_9GAMM</name>
<dbReference type="AlphaFoldDB" id="A0A1J4QGI3"/>
<evidence type="ECO:0000256" key="1">
    <source>
        <dbReference type="SAM" id="Phobius"/>
    </source>
</evidence>
<keyword evidence="1" id="KW-0812">Transmembrane</keyword>
<keyword evidence="1" id="KW-1133">Transmembrane helix</keyword>
<dbReference type="OrthoDB" id="5599458at2"/>
<keyword evidence="1" id="KW-0472">Membrane</keyword>
<proteinExistence type="predicted"/>
<dbReference type="PROSITE" id="PS00409">
    <property type="entry name" value="PROKAR_NTER_METHYL"/>
    <property type="match status" value="1"/>
</dbReference>
<dbReference type="Proteomes" id="UP000243073">
    <property type="component" value="Unassembled WGS sequence"/>
</dbReference>
<organism evidence="2 3">
    <name type="scientific">Oceanisphaera psychrotolerans</name>
    <dbReference type="NCBI Taxonomy" id="1414654"/>
    <lineage>
        <taxon>Bacteria</taxon>
        <taxon>Pseudomonadati</taxon>
        <taxon>Pseudomonadota</taxon>
        <taxon>Gammaproteobacteria</taxon>
        <taxon>Aeromonadales</taxon>
        <taxon>Aeromonadaceae</taxon>
        <taxon>Oceanisphaera</taxon>
    </lineage>
</organism>
<dbReference type="RefSeq" id="WP_071471442.1">
    <property type="nucleotide sequence ID" value="NZ_MDKE01000004.1"/>
</dbReference>
<evidence type="ECO:0000313" key="2">
    <source>
        <dbReference type="EMBL" id="OIN13868.1"/>
    </source>
</evidence>
<sequence>MKRQHGFTLLELVVSLTLLTLLSGLMFGGFRLAGRAWETVGERNADISEQVQLQLFLRNLLEQAEAREVPNQRQAPLLSFQGTEQSLVFLAPQPRRLSTSVEPVWFYLALDQSDPDHPVLSLKSQPLVVETEPQEQAPAFDWYRLLDDFRQPELIPPLLELEIASFSLHYLPAEEQNIPTWQPEWLEQDQLPALIRLQLGPDWPPLVVASRRHRYEIKDEY</sequence>